<proteinExistence type="predicted"/>
<comment type="caution">
    <text evidence="2">The sequence shown here is derived from an EMBL/GenBank/DDBJ whole genome shotgun (WGS) entry which is preliminary data.</text>
</comment>
<dbReference type="GO" id="GO:0005829">
    <property type="term" value="C:cytosol"/>
    <property type="evidence" value="ECO:0007669"/>
    <property type="project" value="TreeGrafter"/>
</dbReference>
<sequence>MATPLHTNSALLGTPALALQDAFSSRSRHRPQTERPRPANVVIRTPLPSPLFSLPSLNNFPPLSSSRKTAASASELHPAMGSLVAPREALKPLSYPPAPRDESVVDDYHGVLIADPYRWLEDPESEEVKEFVERQARLTDSVLEKCEERERLRRKITALLDHPRYDTPFKRGGNYFYFHNTGLQAQSVLYVQLSDDGTVALTLSSVSKDGKYLAYGLSSSGSDWVTVKVMRIEDKQPELDTLSWVTAPRYKLVRVDFNEPESWTDVVPEDDKDVLETASAVNNNQLLVSYLSDVKYGLQLRDLETGVLLHQIPVDIGTVYGISGKREDSDVFIGFTSFLTPGIIYKCNLATGVPEMQIFQEAFVPGFHREDFEVKQSNPIVARIERKAGHGAGRPTQKMVPFLPYFSTCRAY</sequence>
<accession>A0A426XZH0</accession>
<name>A0A426XZH0_ENSVE</name>
<dbReference type="Gene3D" id="3.40.50.1820">
    <property type="entry name" value="alpha/beta hydrolase"/>
    <property type="match status" value="1"/>
</dbReference>
<feature type="domain" description="Peptidase S9A N-terminal" evidence="1">
    <location>
        <begin position="96"/>
        <end position="246"/>
    </location>
</feature>
<evidence type="ECO:0000313" key="3">
    <source>
        <dbReference type="Proteomes" id="UP000287651"/>
    </source>
</evidence>
<dbReference type="Gene3D" id="2.130.10.120">
    <property type="entry name" value="Prolyl oligopeptidase, N-terminal domain"/>
    <property type="match status" value="1"/>
</dbReference>
<dbReference type="AlphaFoldDB" id="A0A426XZH0"/>
<reference evidence="2 3" key="1">
    <citation type="journal article" date="2014" name="Agronomy (Basel)">
        <title>A Draft Genome Sequence for Ensete ventricosum, the Drought-Tolerant Tree Against Hunger.</title>
        <authorList>
            <person name="Harrison J."/>
            <person name="Moore K.A."/>
            <person name="Paszkiewicz K."/>
            <person name="Jones T."/>
            <person name="Grant M."/>
            <person name="Ambacheew D."/>
            <person name="Muzemil S."/>
            <person name="Studholme D.J."/>
        </authorList>
    </citation>
    <scope>NUCLEOTIDE SEQUENCE [LARGE SCALE GENOMIC DNA]</scope>
</reference>
<gene>
    <name evidence="2" type="ORF">B296_00055602</name>
</gene>
<dbReference type="Proteomes" id="UP000287651">
    <property type="component" value="Unassembled WGS sequence"/>
</dbReference>
<evidence type="ECO:0000313" key="2">
    <source>
        <dbReference type="EMBL" id="RRT44711.1"/>
    </source>
</evidence>
<organism evidence="2 3">
    <name type="scientific">Ensete ventricosum</name>
    <name type="common">Abyssinian banana</name>
    <name type="synonym">Musa ensete</name>
    <dbReference type="NCBI Taxonomy" id="4639"/>
    <lineage>
        <taxon>Eukaryota</taxon>
        <taxon>Viridiplantae</taxon>
        <taxon>Streptophyta</taxon>
        <taxon>Embryophyta</taxon>
        <taxon>Tracheophyta</taxon>
        <taxon>Spermatophyta</taxon>
        <taxon>Magnoliopsida</taxon>
        <taxon>Liliopsida</taxon>
        <taxon>Zingiberales</taxon>
        <taxon>Musaceae</taxon>
        <taxon>Ensete</taxon>
    </lineage>
</organism>
<dbReference type="InterPro" id="IPR023302">
    <property type="entry name" value="Pept_S9A_N"/>
</dbReference>
<dbReference type="GO" id="GO:0070012">
    <property type="term" value="F:oligopeptidase activity"/>
    <property type="evidence" value="ECO:0007669"/>
    <property type="project" value="TreeGrafter"/>
</dbReference>
<dbReference type="GO" id="GO:0004252">
    <property type="term" value="F:serine-type endopeptidase activity"/>
    <property type="evidence" value="ECO:0007669"/>
    <property type="project" value="InterPro"/>
</dbReference>
<dbReference type="Pfam" id="PF02897">
    <property type="entry name" value="Peptidase_S9_N"/>
    <property type="match status" value="1"/>
</dbReference>
<dbReference type="InterPro" id="IPR029058">
    <property type="entry name" value="AB_hydrolase_fold"/>
</dbReference>
<dbReference type="InterPro" id="IPR051167">
    <property type="entry name" value="Prolyl_oligopep/macrocyclase"/>
</dbReference>
<protein>
    <recommendedName>
        <fullName evidence="1">Peptidase S9A N-terminal domain-containing protein</fullName>
    </recommendedName>
</protein>
<dbReference type="PANTHER" id="PTHR42881:SF2">
    <property type="entry name" value="PROLYL ENDOPEPTIDASE"/>
    <property type="match status" value="1"/>
</dbReference>
<dbReference type="PANTHER" id="PTHR42881">
    <property type="entry name" value="PROLYL ENDOPEPTIDASE"/>
    <property type="match status" value="1"/>
</dbReference>
<dbReference type="EMBL" id="AMZH03016299">
    <property type="protein sequence ID" value="RRT44711.1"/>
    <property type="molecule type" value="Genomic_DNA"/>
</dbReference>
<evidence type="ECO:0000259" key="1">
    <source>
        <dbReference type="Pfam" id="PF02897"/>
    </source>
</evidence>
<dbReference type="SUPFAM" id="SSF50993">
    <property type="entry name" value="Peptidase/esterase 'gauge' domain"/>
    <property type="match status" value="2"/>
</dbReference>